<dbReference type="SUPFAM" id="SSF53067">
    <property type="entry name" value="Actin-like ATPase domain"/>
    <property type="match status" value="2"/>
</dbReference>
<comment type="similarity">
    <text evidence="1">Belongs to the heat shock protein 70 family.</text>
</comment>
<evidence type="ECO:0000256" key="2">
    <source>
        <dbReference type="ARBA" id="ARBA00022741"/>
    </source>
</evidence>
<protein>
    <recommendedName>
        <fullName evidence="6">Heat shock 70 kDa protein 12A</fullName>
    </recommendedName>
</protein>
<sequence>MAFDAKQQVLPVQILHFAATLNVSVDKWVIVSPMIYWLQEQKLCTDVSKDTIPALRKGSAIVVAAIDFGTTFSGYAFSFKSKPKEVLAFSWENGSIKTPTVVLLDPTGKLDSFGKKAETKYLSLAKEGKAKDWYYFEKFKMQLYIKTQQQTQTLSRDMVIDDLNGKNLPALEVFSVAILYLKQHLLDVLNSRGEHISLEDIHWVLTVPAIWNDSSKQFMREAANKAGVSNDLLTLALEPEAATIYCMKSDALKELIRGTTYMVLDIGGGTADITCHQILGDGSLGEVHQACGGPYGGTKVDSEFLTFYRSIFGADIIDKYKDQHLEDYLGLLETFDRKKRYFDGLSQRDISIRIPFELVELLEEEIDQSIYEYIRQHPKKGQFSLKYGTLNISSKLFQTFFDGAIRNIQDEVQTLLGKLPQVSYILMVGGFSESPYVQKMMRAKFGDMIIIPPGPTEAVVKGAVMFGHSPGIISKRVCRYTYGIERMMRFKEGVHPARKKFVVDGVEYVDNLFNKHITRGDVIEIGNNPRSQKYYPPGKGVRQVFLPVYASTKTNPQFVDEEGCTYLGHVYAELTEFDLSTDMTLLVKLIFSGTELTVEIREEKTGKIIQGCVDFLG</sequence>
<dbReference type="EMBL" id="JBJQND010000004">
    <property type="protein sequence ID" value="KAL3879975.1"/>
    <property type="molecule type" value="Genomic_DNA"/>
</dbReference>
<proteinExistence type="inferred from homology"/>
<accession>A0ABD3X2L9</accession>
<dbReference type="Gene3D" id="3.90.640.10">
    <property type="entry name" value="Actin, Chain A, domain 4"/>
    <property type="match status" value="1"/>
</dbReference>
<keyword evidence="2" id="KW-0547">Nucleotide-binding</keyword>
<dbReference type="Proteomes" id="UP001634394">
    <property type="component" value="Unassembled WGS sequence"/>
</dbReference>
<dbReference type="PANTHER" id="PTHR14187">
    <property type="entry name" value="ALPHA KINASE/ELONGATION FACTOR 2 KINASE"/>
    <property type="match status" value="1"/>
</dbReference>
<dbReference type="PANTHER" id="PTHR14187:SF5">
    <property type="entry name" value="HEAT SHOCK 70 KDA PROTEIN 12A"/>
    <property type="match status" value="1"/>
</dbReference>
<comment type="caution">
    <text evidence="4">The sequence shown here is derived from an EMBL/GenBank/DDBJ whole genome shotgun (WGS) entry which is preliminary data.</text>
</comment>
<evidence type="ECO:0000313" key="4">
    <source>
        <dbReference type="EMBL" id="KAL3879975.1"/>
    </source>
</evidence>
<evidence type="ECO:0000256" key="1">
    <source>
        <dbReference type="ARBA" id="ARBA00007381"/>
    </source>
</evidence>
<dbReference type="AlphaFoldDB" id="A0ABD3X2L9"/>
<dbReference type="Pfam" id="PF00012">
    <property type="entry name" value="HSP70"/>
    <property type="match status" value="1"/>
</dbReference>
<dbReference type="InterPro" id="IPR043129">
    <property type="entry name" value="ATPase_NBD"/>
</dbReference>
<gene>
    <name evidence="4" type="ORF">ACJMK2_032249</name>
</gene>
<dbReference type="CDD" id="cd10229">
    <property type="entry name" value="ASKHA_NBD_HSP70_HSPA12"/>
    <property type="match status" value="1"/>
</dbReference>
<dbReference type="PRINTS" id="PR00301">
    <property type="entry name" value="HEATSHOCK70"/>
</dbReference>
<reference evidence="4 5" key="1">
    <citation type="submission" date="2024-11" db="EMBL/GenBank/DDBJ databases">
        <title>Chromosome-level genome assembly of the freshwater bivalve Anodonta woodiana.</title>
        <authorList>
            <person name="Chen X."/>
        </authorList>
    </citation>
    <scope>NUCLEOTIDE SEQUENCE [LARGE SCALE GENOMIC DNA]</scope>
    <source>
        <strain evidence="4">MN2024</strain>
        <tissue evidence="4">Gills</tissue>
    </source>
</reference>
<dbReference type="Gene3D" id="3.30.420.40">
    <property type="match status" value="2"/>
</dbReference>
<evidence type="ECO:0000256" key="3">
    <source>
        <dbReference type="ARBA" id="ARBA00022840"/>
    </source>
</evidence>
<keyword evidence="3" id="KW-0067">ATP-binding</keyword>
<evidence type="ECO:0008006" key="6">
    <source>
        <dbReference type="Google" id="ProtNLM"/>
    </source>
</evidence>
<dbReference type="GO" id="GO:0005524">
    <property type="term" value="F:ATP binding"/>
    <property type="evidence" value="ECO:0007669"/>
    <property type="project" value="UniProtKB-KW"/>
</dbReference>
<organism evidence="4 5">
    <name type="scientific">Sinanodonta woodiana</name>
    <name type="common">Chinese pond mussel</name>
    <name type="synonym">Anodonta woodiana</name>
    <dbReference type="NCBI Taxonomy" id="1069815"/>
    <lineage>
        <taxon>Eukaryota</taxon>
        <taxon>Metazoa</taxon>
        <taxon>Spiralia</taxon>
        <taxon>Lophotrochozoa</taxon>
        <taxon>Mollusca</taxon>
        <taxon>Bivalvia</taxon>
        <taxon>Autobranchia</taxon>
        <taxon>Heteroconchia</taxon>
        <taxon>Palaeoheterodonta</taxon>
        <taxon>Unionida</taxon>
        <taxon>Unionoidea</taxon>
        <taxon>Unionidae</taxon>
        <taxon>Unioninae</taxon>
        <taxon>Sinanodonta</taxon>
    </lineage>
</organism>
<keyword evidence="5" id="KW-1185">Reference proteome</keyword>
<evidence type="ECO:0000313" key="5">
    <source>
        <dbReference type="Proteomes" id="UP001634394"/>
    </source>
</evidence>
<dbReference type="InterPro" id="IPR013126">
    <property type="entry name" value="Hsp_70_fam"/>
</dbReference>
<name>A0ABD3X2L9_SINWO</name>